<organism evidence="2 3">
    <name type="scientific">Paenibacillus yanchengensis</name>
    <dbReference type="NCBI Taxonomy" id="2035833"/>
    <lineage>
        <taxon>Bacteria</taxon>
        <taxon>Bacillati</taxon>
        <taxon>Bacillota</taxon>
        <taxon>Bacilli</taxon>
        <taxon>Bacillales</taxon>
        <taxon>Paenibacillaceae</taxon>
        <taxon>Paenibacillus</taxon>
    </lineage>
</organism>
<feature type="transmembrane region" description="Helical" evidence="1">
    <location>
        <begin position="613"/>
        <end position="631"/>
    </location>
</feature>
<keyword evidence="1" id="KW-0812">Transmembrane</keyword>
<feature type="transmembrane region" description="Helical" evidence="1">
    <location>
        <begin position="564"/>
        <end position="583"/>
    </location>
</feature>
<proteinExistence type="predicted"/>
<feature type="transmembrane region" description="Helical" evidence="1">
    <location>
        <begin position="489"/>
        <end position="511"/>
    </location>
</feature>
<feature type="transmembrane region" description="Helical" evidence="1">
    <location>
        <begin position="523"/>
        <end position="543"/>
    </location>
</feature>
<evidence type="ECO:0000256" key="1">
    <source>
        <dbReference type="SAM" id="Phobius"/>
    </source>
</evidence>
<feature type="transmembrane region" description="Helical" evidence="1">
    <location>
        <begin position="638"/>
        <end position="657"/>
    </location>
</feature>
<sequence length="706" mass="78215">MRKTRQRWNNLIRLSLVGIVIIGILASVPLIMSKIKMEDSAKQMEYIFDYRDLLDVAEFEPQPQKFVEEQLQLLQDAGVTTMAVYESSLRELMSAGRLVFYNEKEMAQIQGKVTDPTVRQLYIVYAGEEEAKRIGPIVEQAFDMADVKHRAWSFEGRPGLMVDSSVSNAVLKPMDYDPMALEKLQSYGFSIVARPTDRLTYDSEYMRAQLERLQQYGVKRLLFDGDSVPGAFDQEEMDSIDHYGKLLNEFGMGLVTIENLKAPQIGFNKLAYLTDYNVVRLYSLSPEDSLAMTPEGIADRFLLAAKDRNIRMFFLNAGVKQNVQKNNIINSATSLAETMGGETGVIAQLTKAGFPAGETAAFDYNPASWHKYMRAIVAIGAIALIALLIGAFLPALLLPVFLLGVIGSAGLFVLNSALLEQALALGAAVAAPTLGLIWVMNRVYARTIGDQRVVGGNEWVANDGSQLSVQANNRWIFPEQSLKRRLGLAFNWFVVATVISLSAVPLITGLLNNITYSLVLQQFRGVSVLHFGPLVLVAAYIFFYQGKGTTGVWTRIRQMVAQPITVLWVVIAAVLGVVGLYYLSRTGNAGQVSAIEMLVRGWLESTFGVRPRFKEFLLGHPALLFGLFLALRYRASWLLIIVGAFGQLTMVSSFTHLHTPFIISAIRTALGLGVGIIVGCILIAAWTILEGVIRKWMPKINKKVTE</sequence>
<name>A0ABW4YMY3_9BACL</name>
<keyword evidence="1" id="KW-1133">Transmembrane helix</keyword>
<reference evidence="3" key="1">
    <citation type="journal article" date="2019" name="Int. J. Syst. Evol. Microbiol.">
        <title>The Global Catalogue of Microorganisms (GCM) 10K type strain sequencing project: providing services to taxonomists for standard genome sequencing and annotation.</title>
        <authorList>
            <consortium name="The Broad Institute Genomics Platform"/>
            <consortium name="The Broad Institute Genome Sequencing Center for Infectious Disease"/>
            <person name="Wu L."/>
            <person name="Ma J."/>
        </authorList>
    </citation>
    <scope>NUCLEOTIDE SEQUENCE [LARGE SCALE GENOMIC DNA]</scope>
    <source>
        <strain evidence="3">GH52</strain>
    </source>
</reference>
<feature type="transmembrane region" description="Helical" evidence="1">
    <location>
        <begin position="424"/>
        <end position="444"/>
    </location>
</feature>
<feature type="transmembrane region" description="Helical" evidence="1">
    <location>
        <begin position="12"/>
        <end position="32"/>
    </location>
</feature>
<feature type="transmembrane region" description="Helical" evidence="1">
    <location>
        <begin position="669"/>
        <end position="693"/>
    </location>
</feature>
<gene>
    <name evidence="2" type="ORF">ACFSJH_14910</name>
</gene>
<dbReference type="RefSeq" id="WP_377773759.1">
    <property type="nucleotide sequence ID" value="NZ_JBHUHO010000033.1"/>
</dbReference>
<protein>
    <submittedName>
        <fullName evidence="2">DUF5693 family protein</fullName>
    </submittedName>
</protein>
<dbReference type="Pfam" id="PF18949">
    <property type="entry name" value="DUF5693"/>
    <property type="match status" value="1"/>
</dbReference>
<evidence type="ECO:0000313" key="3">
    <source>
        <dbReference type="Proteomes" id="UP001597362"/>
    </source>
</evidence>
<dbReference type="Proteomes" id="UP001597362">
    <property type="component" value="Unassembled WGS sequence"/>
</dbReference>
<feature type="transmembrane region" description="Helical" evidence="1">
    <location>
        <begin position="372"/>
        <end position="393"/>
    </location>
</feature>
<evidence type="ECO:0000313" key="2">
    <source>
        <dbReference type="EMBL" id="MFD2117018.1"/>
    </source>
</evidence>
<keyword evidence="3" id="KW-1185">Reference proteome</keyword>
<accession>A0ABW4YMY3</accession>
<dbReference type="EMBL" id="JBHUHO010000033">
    <property type="protein sequence ID" value="MFD2117018.1"/>
    <property type="molecule type" value="Genomic_DNA"/>
</dbReference>
<comment type="caution">
    <text evidence="2">The sequence shown here is derived from an EMBL/GenBank/DDBJ whole genome shotgun (WGS) entry which is preliminary data.</text>
</comment>
<keyword evidence="1" id="KW-0472">Membrane</keyword>
<feature type="transmembrane region" description="Helical" evidence="1">
    <location>
        <begin position="400"/>
        <end position="418"/>
    </location>
</feature>
<dbReference type="InterPro" id="IPR043748">
    <property type="entry name" value="DUF5693"/>
</dbReference>